<gene>
    <name evidence="8" type="ORF">UTRI_10297</name>
</gene>
<dbReference type="Gene3D" id="2.40.50.40">
    <property type="match status" value="1"/>
</dbReference>
<dbReference type="EMBL" id="OOIN01000039">
    <property type="protein sequence ID" value="SPO31511.1"/>
    <property type="molecule type" value="Genomic_DNA"/>
</dbReference>
<dbReference type="OrthoDB" id="2283961at2759"/>
<name>A0A5C3EPX1_9BASI</name>
<keyword evidence="4" id="KW-0255">Endonuclease</keyword>
<dbReference type="SMART" id="SM00298">
    <property type="entry name" value="CHROMO"/>
    <property type="match status" value="1"/>
</dbReference>
<dbReference type="GO" id="GO:0003964">
    <property type="term" value="F:RNA-directed DNA polymerase activity"/>
    <property type="evidence" value="ECO:0007669"/>
    <property type="project" value="UniProtKB-KW"/>
</dbReference>
<protein>
    <recommendedName>
        <fullName evidence="7">Chromo domain-containing protein</fullName>
    </recommendedName>
</protein>
<sequence length="397" mass="44485">MLHRTSRKEANPVEHHIQTLNRVLCALAIDHLEDWVSYLPAAELAINQTPSVATGEAPFDLVYITPVKRTVLPSISLLSQEDRLAVAKACLKAAWQKALNSAAVDGKAFDKWHAPLPKLQVGDMVFVRLKDRPMPSTLRFPKLDPSKLGPLAVSEVLSKHHVKLSLPPDLETNPIFDVSQVDPAPTKPDPFGRLLVARLVDAPNSHATQQEFEVERIVAEQQQYGHLQYWVKWKDDPRLTWEFANDLVEGHCNQVIQDWVLRDVSTPPPAAHHQHDAEDSQLVEHPTAFISTTTSITESKMAAIELEISGLAWVVHRLQHYLDGASKIVVITDHAPLPAVLKSPSCSQRHFTPQIEKLQAYLMPHLERMEFRYKRGKLHANVDALSRLPLVGAQTGE</sequence>
<keyword evidence="2" id="KW-0548">Nucleotidyltransferase</keyword>
<dbReference type="GO" id="GO:0004519">
    <property type="term" value="F:endonuclease activity"/>
    <property type="evidence" value="ECO:0007669"/>
    <property type="project" value="UniProtKB-KW"/>
</dbReference>
<evidence type="ECO:0000256" key="1">
    <source>
        <dbReference type="ARBA" id="ARBA00022679"/>
    </source>
</evidence>
<dbReference type="PANTHER" id="PTHR37984:SF5">
    <property type="entry name" value="PROTEIN NYNRIN-LIKE"/>
    <property type="match status" value="1"/>
</dbReference>
<keyword evidence="9" id="KW-1185">Reference proteome</keyword>
<evidence type="ECO:0000259" key="7">
    <source>
        <dbReference type="PROSITE" id="PS50013"/>
    </source>
</evidence>
<dbReference type="InterPro" id="IPR041373">
    <property type="entry name" value="RT_RNaseH"/>
</dbReference>
<reference evidence="8 9" key="1">
    <citation type="submission" date="2018-03" db="EMBL/GenBank/DDBJ databases">
        <authorList>
            <person name="Guldener U."/>
        </authorList>
    </citation>
    <scope>NUCLEOTIDE SEQUENCE [LARGE SCALE GENOMIC DNA]</scope>
    <source>
        <strain evidence="8 9">NBRC100155</strain>
    </source>
</reference>
<keyword evidence="6" id="KW-0695">RNA-directed DNA polymerase</keyword>
<organism evidence="8 9">
    <name type="scientific">Ustilago trichophora</name>
    <dbReference type="NCBI Taxonomy" id="86804"/>
    <lineage>
        <taxon>Eukaryota</taxon>
        <taxon>Fungi</taxon>
        <taxon>Dikarya</taxon>
        <taxon>Basidiomycota</taxon>
        <taxon>Ustilaginomycotina</taxon>
        <taxon>Ustilaginomycetes</taxon>
        <taxon>Ustilaginales</taxon>
        <taxon>Ustilaginaceae</taxon>
        <taxon>Ustilago</taxon>
    </lineage>
</organism>
<dbReference type="PANTHER" id="PTHR37984">
    <property type="entry name" value="PROTEIN CBG26694"/>
    <property type="match status" value="1"/>
</dbReference>
<evidence type="ECO:0000256" key="3">
    <source>
        <dbReference type="ARBA" id="ARBA00022722"/>
    </source>
</evidence>
<dbReference type="Gene3D" id="3.30.420.10">
    <property type="entry name" value="Ribonuclease H-like superfamily/Ribonuclease H"/>
    <property type="match status" value="1"/>
</dbReference>
<accession>A0A5C3EPX1</accession>
<keyword evidence="1" id="KW-0808">Transferase</keyword>
<evidence type="ECO:0000313" key="8">
    <source>
        <dbReference type="EMBL" id="SPO31511.1"/>
    </source>
</evidence>
<dbReference type="GO" id="GO:0006338">
    <property type="term" value="P:chromatin remodeling"/>
    <property type="evidence" value="ECO:0007669"/>
    <property type="project" value="UniProtKB-ARBA"/>
</dbReference>
<dbReference type="Pfam" id="PF17917">
    <property type="entry name" value="RT_RNaseH"/>
    <property type="match status" value="1"/>
</dbReference>
<evidence type="ECO:0000256" key="2">
    <source>
        <dbReference type="ARBA" id="ARBA00022695"/>
    </source>
</evidence>
<dbReference type="CDD" id="cd00024">
    <property type="entry name" value="CD_CSD"/>
    <property type="match status" value="1"/>
</dbReference>
<keyword evidence="3" id="KW-0540">Nuclease</keyword>
<dbReference type="Proteomes" id="UP000324022">
    <property type="component" value="Unassembled WGS sequence"/>
</dbReference>
<dbReference type="InterPro" id="IPR050951">
    <property type="entry name" value="Retrovirus_Pol_polyprotein"/>
</dbReference>
<feature type="domain" description="Chromo" evidence="7">
    <location>
        <begin position="212"/>
        <end position="271"/>
    </location>
</feature>
<dbReference type="GO" id="GO:0003676">
    <property type="term" value="F:nucleic acid binding"/>
    <property type="evidence" value="ECO:0007669"/>
    <property type="project" value="InterPro"/>
</dbReference>
<keyword evidence="5" id="KW-0378">Hydrolase</keyword>
<evidence type="ECO:0000256" key="5">
    <source>
        <dbReference type="ARBA" id="ARBA00022801"/>
    </source>
</evidence>
<dbReference type="GO" id="GO:0016787">
    <property type="term" value="F:hydrolase activity"/>
    <property type="evidence" value="ECO:0007669"/>
    <property type="project" value="UniProtKB-KW"/>
</dbReference>
<evidence type="ECO:0000256" key="4">
    <source>
        <dbReference type="ARBA" id="ARBA00022759"/>
    </source>
</evidence>
<dbReference type="Pfam" id="PF24626">
    <property type="entry name" value="SH3_Tf2-1"/>
    <property type="match status" value="1"/>
</dbReference>
<dbReference type="SUPFAM" id="SSF54160">
    <property type="entry name" value="Chromo domain-like"/>
    <property type="match status" value="1"/>
</dbReference>
<dbReference type="InterPro" id="IPR056924">
    <property type="entry name" value="SH3_Tf2-1"/>
</dbReference>
<dbReference type="InterPro" id="IPR016197">
    <property type="entry name" value="Chromo-like_dom_sf"/>
</dbReference>
<dbReference type="AlphaFoldDB" id="A0A5C3EPX1"/>
<dbReference type="InterPro" id="IPR036397">
    <property type="entry name" value="RNaseH_sf"/>
</dbReference>
<dbReference type="InterPro" id="IPR000953">
    <property type="entry name" value="Chromo/chromo_shadow_dom"/>
</dbReference>
<evidence type="ECO:0000256" key="6">
    <source>
        <dbReference type="ARBA" id="ARBA00022918"/>
    </source>
</evidence>
<dbReference type="PROSITE" id="PS50013">
    <property type="entry name" value="CHROMO_2"/>
    <property type="match status" value="1"/>
</dbReference>
<dbReference type="SUPFAM" id="SSF56672">
    <property type="entry name" value="DNA/RNA polymerases"/>
    <property type="match status" value="1"/>
</dbReference>
<evidence type="ECO:0000313" key="9">
    <source>
        <dbReference type="Proteomes" id="UP000324022"/>
    </source>
</evidence>
<proteinExistence type="predicted"/>
<dbReference type="InterPro" id="IPR043502">
    <property type="entry name" value="DNA/RNA_pol_sf"/>
</dbReference>